<dbReference type="SUPFAM" id="SSF53850">
    <property type="entry name" value="Periplasmic binding protein-like II"/>
    <property type="match status" value="1"/>
</dbReference>
<dbReference type="EMBL" id="CP045068">
    <property type="protein sequence ID" value="QFQ90541.1"/>
    <property type="molecule type" value="Genomic_DNA"/>
</dbReference>
<keyword evidence="2" id="KW-0805">Transcription regulation</keyword>
<dbReference type="InterPro" id="IPR005119">
    <property type="entry name" value="LysR_subst-bd"/>
</dbReference>
<keyword evidence="3" id="KW-0238">DNA-binding</keyword>
<dbReference type="GO" id="GO:0005829">
    <property type="term" value="C:cytosol"/>
    <property type="evidence" value="ECO:0007669"/>
    <property type="project" value="TreeGrafter"/>
</dbReference>
<name>A0A5P8JPF5_9LACO</name>
<dbReference type="InterPro" id="IPR036390">
    <property type="entry name" value="WH_DNA-bd_sf"/>
</dbReference>
<dbReference type="GO" id="GO:0003700">
    <property type="term" value="F:DNA-binding transcription factor activity"/>
    <property type="evidence" value="ECO:0007669"/>
    <property type="project" value="InterPro"/>
</dbReference>
<sequence length="257" mass="28902">MLIANCDKGCAMQLQDLTVFQKLYQLRSINQTAAALGFAQSNISARLKVIESEFGVQLFDRTPQGIVPTPAGVQFAEYADQVIHATQTIRDQLNARAVKPKILIFSLLFDYLVVEQQAYGLDQADFELTSSTEMASLTYCDARQVISYAPFHVKGYQIHQSSQLSAGFLKGAHADAEDLPILVNADHRCPFRQRSLKFAASRGIKVQEIDSWSSIMQLVEQGRGVALLPNYLTKSHSFTVVWPMHHYNIRYTIWTKL</sequence>
<accession>A0A5P8JPF5</accession>
<dbReference type="Pfam" id="PF03466">
    <property type="entry name" value="LysR_substrate"/>
    <property type="match status" value="1"/>
</dbReference>
<dbReference type="PANTHER" id="PTHR30419">
    <property type="entry name" value="HTH-TYPE TRANSCRIPTIONAL REGULATOR YBHD"/>
    <property type="match status" value="1"/>
</dbReference>
<dbReference type="InterPro" id="IPR000847">
    <property type="entry name" value="LysR_HTH_N"/>
</dbReference>
<dbReference type="AlphaFoldDB" id="A0A5P8JPF5"/>
<comment type="similarity">
    <text evidence="1">Belongs to the LysR transcriptional regulatory family.</text>
</comment>
<organism evidence="6 7">
    <name type="scientific">Lacticaseibacillus manihotivorans</name>
    <dbReference type="NCBI Taxonomy" id="88233"/>
    <lineage>
        <taxon>Bacteria</taxon>
        <taxon>Bacillati</taxon>
        <taxon>Bacillota</taxon>
        <taxon>Bacilli</taxon>
        <taxon>Lactobacillales</taxon>
        <taxon>Lactobacillaceae</taxon>
        <taxon>Lacticaseibacillus</taxon>
    </lineage>
</organism>
<evidence type="ECO:0000256" key="1">
    <source>
        <dbReference type="ARBA" id="ARBA00009437"/>
    </source>
</evidence>
<dbReference type="Gene3D" id="3.40.190.10">
    <property type="entry name" value="Periplasmic binding protein-like II"/>
    <property type="match status" value="1"/>
</dbReference>
<dbReference type="InterPro" id="IPR050950">
    <property type="entry name" value="HTH-type_LysR_regulators"/>
</dbReference>
<evidence type="ECO:0000313" key="6">
    <source>
        <dbReference type="EMBL" id="QFQ90541.1"/>
    </source>
</evidence>
<gene>
    <name evidence="6" type="ORF">LM010_03435</name>
</gene>
<dbReference type="Gene3D" id="1.10.10.10">
    <property type="entry name" value="Winged helix-like DNA-binding domain superfamily/Winged helix DNA-binding domain"/>
    <property type="match status" value="1"/>
</dbReference>
<proteinExistence type="inferred from homology"/>
<dbReference type="SUPFAM" id="SSF46785">
    <property type="entry name" value="Winged helix' DNA-binding domain"/>
    <property type="match status" value="1"/>
</dbReference>
<reference evidence="6 7" key="1">
    <citation type="submission" date="2019-10" db="EMBL/GenBank/DDBJ databases">
        <title>Genome sequencing of Lactobacillus manihotivorans.</title>
        <authorList>
            <person name="Kim K."/>
        </authorList>
    </citation>
    <scope>NUCLEOTIDE SEQUENCE [LARGE SCALE GENOMIC DNA]</scope>
    <source>
        <strain evidence="6 7">LM010</strain>
    </source>
</reference>
<dbReference type="InterPro" id="IPR036388">
    <property type="entry name" value="WH-like_DNA-bd_sf"/>
</dbReference>
<protein>
    <submittedName>
        <fullName evidence="6">LysR family transcriptional regulator</fullName>
    </submittedName>
</protein>
<keyword evidence="4" id="KW-0804">Transcription</keyword>
<dbReference type="Pfam" id="PF00126">
    <property type="entry name" value="HTH_1"/>
    <property type="match status" value="1"/>
</dbReference>
<dbReference type="PROSITE" id="PS50931">
    <property type="entry name" value="HTH_LYSR"/>
    <property type="match status" value="1"/>
</dbReference>
<dbReference type="Proteomes" id="UP000388452">
    <property type="component" value="Chromosome"/>
</dbReference>
<feature type="domain" description="HTH lysR-type" evidence="5">
    <location>
        <begin position="12"/>
        <end position="69"/>
    </location>
</feature>
<evidence type="ECO:0000256" key="2">
    <source>
        <dbReference type="ARBA" id="ARBA00023015"/>
    </source>
</evidence>
<evidence type="ECO:0000313" key="7">
    <source>
        <dbReference type="Proteomes" id="UP000388452"/>
    </source>
</evidence>
<evidence type="ECO:0000256" key="4">
    <source>
        <dbReference type="ARBA" id="ARBA00023163"/>
    </source>
</evidence>
<evidence type="ECO:0000256" key="3">
    <source>
        <dbReference type="ARBA" id="ARBA00023125"/>
    </source>
</evidence>
<evidence type="ECO:0000259" key="5">
    <source>
        <dbReference type="PROSITE" id="PS50931"/>
    </source>
</evidence>
<dbReference type="GO" id="GO:0003677">
    <property type="term" value="F:DNA binding"/>
    <property type="evidence" value="ECO:0007669"/>
    <property type="project" value="UniProtKB-KW"/>
</dbReference>